<name>A0ABU5C9K1_9BACI</name>
<evidence type="ECO:0000256" key="1">
    <source>
        <dbReference type="ARBA" id="ARBA00004651"/>
    </source>
</evidence>
<evidence type="ECO:0000256" key="5">
    <source>
        <dbReference type="ARBA" id="ARBA00023136"/>
    </source>
</evidence>
<dbReference type="InterPro" id="IPR013525">
    <property type="entry name" value="ABC2_TM"/>
</dbReference>
<evidence type="ECO:0000259" key="7">
    <source>
        <dbReference type="Pfam" id="PF12698"/>
    </source>
</evidence>
<feature type="transmembrane region" description="Helical" evidence="6">
    <location>
        <begin position="169"/>
        <end position="194"/>
    </location>
</feature>
<keyword evidence="2" id="KW-1003">Cell membrane</keyword>
<reference evidence="8 9" key="1">
    <citation type="submission" date="2023-10" db="EMBL/GenBank/DDBJ databases">
        <title>Virgibacillus halophilus 5B73C genome.</title>
        <authorList>
            <person name="Miliotis G."/>
            <person name="Sengupta P."/>
            <person name="Hameed A."/>
            <person name="Chuvochina M."/>
            <person name="Mcdonagh F."/>
            <person name="Simpson A.C."/>
            <person name="Singh N.K."/>
            <person name="Rekha P.D."/>
            <person name="Raman K."/>
            <person name="Hugenholtz P."/>
            <person name="Venkateswaran K."/>
        </authorList>
    </citation>
    <scope>NUCLEOTIDE SEQUENCE [LARGE SCALE GENOMIC DNA]</scope>
    <source>
        <strain evidence="8 9">5B73C</strain>
    </source>
</reference>
<feature type="domain" description="ABC-2 type transporter transmembrane" evidence="7">
    <location>
        <begin position="8"/>
        <end position="338"/>
    </location>
</feature>
<dbReference type="Pfam" id="PF12698">
    <property type="entry name" value="ABC2_membrane_3"/>
    <property type="match status" value="1"/>
</dbReference>
<comment type="subcellular location">
    <subcellularLocation>
        <location evidence="1">Cell membrane</location>
        <topology evidence="1">Multi-pass membrane protein</topology>
    </subcellularLocation>
</comment>
<protein>
    <submittedName>
        <fullName evidence="8">ABC transporter permease</fullName>
    </submittedName>
</protein>
<dbReference type="Proteomes" id="UP001281447">
    <property type="component" value="Unassembled WGS sequence"/>
</dbReference>
<keyword evidence="9" id="KW-1185">Reference proteome</keyword>
<feature type="transmembrane region" description="Helical" evidence="6">
    <location>
        <begin position="215"/>
        <end position="241"/>
    </location>
</feature>
<evidence type="ECO:0000256" key="6">
    <source>
        <dbReference type="SAM" id="Phobius"/>
    </source>
</evidence>
<proteinExistence type="predicted"/>
<evidence type="ECO:0000313" key="9">
    <source>
        <dbReference type="Proteomes" id="UP001281447"/>
    </source>
</evidence>
<evidence type="ECO:0000256" key="4">
    <source>
        <dbReference type="ARBA" id="ARBA00022989"/>
    </source>
</evidence>
<feature type="transmembrane region" description="Helical" evidence="6">
    <location>
        <begin position="300"/>
        <end position="319"/>
    </location>
</feature>
<evidence type="ECO:0000256" key="2">
    <source>
        <dbReference type="ARBA" id="ARBA00022475"/>
    </source>
</evidence>
<keyword evidence="5 6" id="KW-0472">Membrane</keyword>
<keyword evidence="4 6" id="KW-1133">Transmembrane helix</keyword>
<dbReference type="EMBL" id="JAWDIP010000004">
    <property type="protein sequence ID" value="MDY0396001.1"/>
    <property type="molecule type" value="Genomic_DNA"/>
</dbReference>
<gene>
    <name evidence="8" type="ORF">RWE15_18545</name>
</gene>
<keyword evidence="3 6" id="KW-0812">Transmembrane</keyword>
<dbReference type="SUPFAM" id="SSF53850">
    <property type="entry name" value="Periplasmic binding protein-like II"/>
    <property type="match status" value="1"/>
</dbReference>
<dbReference type="PANTHER" id="PTHR30294">
    <property type="entry name" value="MEMBRANE COMPONENT OF ABC TRANSPORTER YHHJ-RELATED"/>
    <property type="match status" value="1"/>
</dbReference>
<organism evidence="8 9">
    <name type="scientific">Tigheibacillus halophilus</name>
    <dbReference type="NCBI Taxonomy" id="361280"/>
    <lineage>
        <taxon>Bacteria</taxon>
        <taxon>Bacillati</taxon>
        <taxon>Bacillota</taxon>
        <taxon>Bacilli</taxon>
        <taxon>Bacillales</taxon>
        <taxon>Bacillaceae</taxon>
        <taxon>Tigheibacillus</taxon>
    </lineage>
</organism>
<feature type="transmembrane region" description="Helical" evidence="6">
    <location>
        <begin position="265"/>
        <end position="288"/>
    </location>
</feature>
<dbReference type="InterPro" id="IPR051449">
    <property type="entry name" value="ABC-2_transporter_component"/>
</dbReference>
<dbReference type="Gene3D" id="3.40.190.10">
    <property type="entry name" value="Periplasmic binding protein-like II"/>
    <property type="match status" value="1"/>
</dbReference>
<sequence length="339" mass="37081">MNKAKSKTFIITTILTLAMILIVGNIQSIIDVFADNGKNKVAVIDESQAFYPLLEKSMAGNEDIQLSKYEASMGEAKEAVADGKYKALLELKMNDEKLPEATFYAKNIASSSIQEDLEKQVQDVKTAIATQQAGIDQETVQKIYQPAVFQKVALDKSAKTEEELNQARGIVYVMLFILYMAVMIYGQIIATDVATEKSSRVMEIIISSVSPITHMFAKITGIALLGLSQIVLIAAMGYAMISLKKDELVGGVFEFFGIQNASPKIFVYAIVFFLLGFLLYATLAAMLGSLVSRVEEAGQMVMPMTLLVVAAFMISMFGIGMPDSGFVTICSFIPFSPPW</sequence>
<evidence type="ECO:0000313" key="8">
    <source>
        <dbReference type="EMBL" id="MDY0396001.1"/>
    </source>
</evidence>
<dbReference type="PANTHER" id="PTHR30294:SF29">
    <property type="entry name" value="MULTIDRUG ABC TRANSPORTER PERMEASE YBHS-RELATED"/>
    <property type="match status" value="1"/>
</dbReference>
<comment type="caution">
    <text evidence="8">The sequence shown here is derived from an EMBL/GenBank/DDBJ whole genome shotgun (WGS) entry which is preliminary data.</text>
</comment>
<accession>A0ABU5C9K1</accession>
<evidence type="ECO:0000256" key="3">
    <source>
        <dbReference type="ARBA" id="ARBA00022692"/>
    </source>
</evidence>